<proteinExistence type="predicted"/>
<evidence type="ECO:0000259" key="2">
    <source>
        <dbReference type="Pfam" id="PF20434"/>
    </source>
</evidence>
<evidence type="ECO:0000313" key="3">
    <source>
        <dbReference type="EMBL" id="MQS43866.1"/>
    </source>
</evidence>
<keyword evidence="4" id="KW-1185">Reference proteome</keyword>
<feature type="domain" description="BD-FAE-like" evidence="2">
    <location>
        <begin position="44"/>
        <end position="255"/>
    </location>
</feature>
<dbReference type="Proteomes" id="UP000436655">
    <property type="component" value="Unassembled WGS sequence"/>
</dbReference>
<dbReference type="RefSeq" id="WP_125706295.1">
    <property type="nucleotide sequence ID" value="NZ_JBHTOO010000022.1"/>
</dbReference>
<dbReference type="PANTHER" id="PTHR48081:SF13">
    <property type="entry name" value="ALPHA_BETA HYDROLASE"/>
    <property type="match status" value="1"/>
</dbReference>
<comment type="caution">
    <text evidence="3">The sequence shown here is derived from an EMBL/GenBank/DDBJ whole genome shotgun (WGS) entry which is preliminary data.</text>
</comment>
<dbReference type="PANTHER" id="PTHR48081">
    <property type="entry name" value="AB HYDROLASE SUPERFAMILY PROTEIN C4A8.06C"/>
    <property type="match status" value="1"/>
</dbReference>
<accession>A0ABW9P3I9</accession>
<dbReference type="SUPFAM" id="SSF53474">
    <property type="entry name" value="alpha/beta-Hydrolases"/>
    <property type="match status" value="1"/>
</dbReference>
<dbReference type="Pfam" id="PF20434">
    <property type="entry name" value="BD-FAE"/>
    <property type="match status" value="1"/>
</dbReference>
<dbReference type="InterPro" id="IPR050300">
    <property type="entry name" value="GDXG_lipolytic_enzyme"/>
</dbReference>
<dbReference type="GO" id="GO:0016787">
    <property type="term" value="F:hydrolase activity"/>
    <property type="evidence" value="ECO:0007669"/>
    <property type="project" value="UniProtKB-KW"/>
</dbReference>
<reference evidence="3 4" key="1">
    <citation type="journal article" date="2019" name="Syst. Appl. Microbiol.">
        <title>Polyphasic characterization of two novel Lactobacillus spp. isolated from blown salami packages: Description of Lactobacillus halodurans sp. nov. and Lactobacillus salsicarnum sp. nov.</title>
        <authorList>
            <person name="Schuster J.A."/>
            <person name="Klingl A."/>
            <person name="Vogel R.F."/>
            <person name="Ehrmann M.A."/>
        </authorList>
    </citation>
    <scope>NUCLEOTIDE SEQUENCE [LARGE SCALE GENOMIC DNA]</scope>
    <source>
        <strain evidence="3 4">TMW 1.2098</strain>
    </source>
</reference>
<dbReference type="InterPro" id="IPR029058">
    <property type="entry name" value="AB_hydrolase_fold"/>
</dbReference>
<gene>
    <name evidence="3" type="ORF">FHL03_00035</name>
</gene>
<protein>
    <submittedName>
        <fullName evidence="3">Alpha/beta hydrolase</fullName>
    </submittedName>
</protein>
<dbReference type="Gene3D" id="3.40.50.1820">
    <property type="entry name" value="alpha/beta hydrolase"/>
    <property type="match status" value="1"/>
</dbReference>
<name>A0ABW9P3I9_9LACO</name>
<organism evidence="3 4">
    <name type="scientific">Companilactobacillus mishanensis</name>
    <dbReference type="NCBI Taxonomy" id="2486008"/>
    <lineage>
        <taxon>Bacteria</taxon>
        <taxon>Bacillati</taxon>
        <taxon>Bacillota</taxon>
        <taxon>Bacilli</taxon>
        <taxon>Lactobacillales</taxon>
        <taxon>Lactobacillaceae</taxon>
        <taxon>Companilactobacillus</taxon>
    </lineage>
</organism>
<dbReference type="InterPro" id="IPR049492">
    <property type="entry name" value="BD-FAE-like_dom"/>
</dbReference>
<dbReference type="EMBL" id="VDFN01000001">
    <property type="protein sequence ID" value="MQS43866.1"/>
    <property type="molecule type" value="Genomic_DNA"/>
</dbReference>
<evidence type="ECO:0000256" key="1">
    <source>
        <dbReference type="ARBA" id="ARBA00022801"/>
    </source>
</evidence>
<evidence type="ECO:0000313" key="4">
    <source>
        <dbReference type="Proteomes" id="UP000436655"/>
    </source>
</evidence>
<sequence>MIDDQTLNGIDIMMPQVDEYHDVTYTQVPQGTDIRELKMSLLIPRTSQLKPAVLYFPGGGFTAANYHKFIQLRMALANKGMVVAAAEYRVIPDQFPAIMHDAKRALQYLYKNAELFGIDTSKIAVLGDSAGGYLSQFMGTTSDSKDVLPHGVTQAETKVAAVVSMYGISDLMRIGDGIDGTEAFHAGPTSPEAILVNGVSFGTDLSAGIQENPEKAREASPIDYIHPGLPPFLLMHGDKDVVVSCKQAEYMATALRDRGNQVKQVLVHGAGHGTPEWFQPTIIDFITDWLCVELDWKDKVKLNISAQTL</sequence>
<keyword evidence="1 3" id="KW-0378">Hydrolase</keyword>